<dbReference type="EMBL" id="JAAQYP010000014">
    <property type="protein sequence ID" value="NNA95729.1"/>
    <property type="molecule type" value="Genomic_DNA"/>
</dbReference>
<sequence>MSQEEEFRVVLSYAQMAAILEHQSLSAAEIASNRIFGGLRVVGGIIELAGAGVLCALPEPTMISKMGCVAMGVHASDQLAAGTAQLLSGETTASYAYKSGQAIAAGLGASAETGQVIGLAGEFAVPLSTASLYAAFRVSSVQAGKMRLNVSERPLHAPKKLGGGHAYGLHVGKSLEFVQKRAQKMPNAESISTFSNAEIAEWAVSQALQMNKLKIVLMSKFKARSSVYTIEASLGQVVGWGIRPRFPQATIQMTRVRVVIKFEEFNNMPMYVLTAFPII</sequence>
<dbReference type="InterPro" id="IPR041436">
    <property type="entry name" value="RNAse_A_bac"/>
</dbReference>
<name>A0A7Y1MNZ6_9PSED</name>
<protein>
    <recommendedName>
        <fullName evidence="1">Bacterial CdiA-CT RNAse A domain-containing protein</fullName>
    </recommendedName>
</protein>
<feature type="domain" description="Bacterial CdiA-CT RNAse A" evidence="1">
    <location>
        <begin position="164"/>
        <end position="277"/>
    </location>
</feature>
<dbReference type="Pfam" id="PF18431">
    <property type="entry name" value="RNAse_A_bac"/>
    <property type="match status" value="1"/>
</dbReference>
<accession>A0A7Y1MNZ6</accession>
<comment type="caution">
    <text evidence="2">The sequence shown here is derived from an EMBL/GenBank/DDBJ whole genome shotgun (WGS) entry which is preliminary data.</text>
</comment>
<reference evidence="2 3" key="1">
    <citation type="journal article" date="2020" name="Front. Microbiol.">
        <title>Genetic Organization of the aprX-lipA2 Operon Affects the Proteolytic Potential of Pseudomonas Species in Milk.</title>
        <authorList>
            <person name="Maier C."/>
            <person name="Huptas C."/>
            <person name="von Neubeck M."/>
            <person name="Scherer S."/>
            <person name="Wenning M."/>
            <person name="Lucking G."/>
        </authorList>
    </citation>
    <scope>NUCLEOTIDE SEQUENCE [LARGE SCALE GENOMIC DNA]</scope>
    <source>
        <strain evidence="2 3">G4779</strain>
    </source>
</reference>
<gene>
    <name evidence="2" type="ORF">HBO33_11155</name>
</gene>
<organism evidence="2 3">
    <name type="scientific">Pseudomonas gessardii</name>
    <dbReference type="NCBI Taxonomy" id="78544"/>
    <lineage>
        <taxon>Bacteria</taxon>
        <taxon>Pseudomonadati</taxon>
        <taxon>Pseudomonadota</taxon>
        <taxon>Gammaproteobacteria</taxon>
        <taxon>Pseudomonadales</taxon>
        <taxon>Pseudomonadaceae</taxon>
        <taxon>Pseudomonas</taxon>
    </lineage>
</organism>
<proteinExistence type="predicted"/>
<evidence type="ECO:0000313" key="3">
    <source>
        <dbReference type="Proteomes" id="UP000542111"/>
    </source>
</evidence>
<dbReference type="AlphaFoldDB" id="A0A7Y1MNZ6"/>
<evidence type="ECO:0000259" key="1">
    <source>
        <dbReference type="Pfam" id="PF18431"/>
    </source>
</evidence>
<evidence type="ECO:0000313" key="2">
    <source>
        <dbReference type="EMBL" id="NNA95729.1"/>
    </source>
</evidence>
<dbReference type="RefSeq" id="WP_169897683.1">
    <property type="nucleotide sequence ID" value="NZ_JAAQYP010000014.1"/>
</dbReference>
<dbReference type="Proteomes" id="UP000542111">
    <property type="component" value="Unassembled WGS sequence"/>
</dbReference>